<dbReference type="InterPro" id="IPR018299">
    <property type="entry name" value="Alkaline_phosphatase_AS"/>
</dbReference>
<evidence type="ECO:0000313" key="11">
    <source>
        <dbReference type="Proteomes" id="UP000580654"/>
    </source>
</evidence>
<dbReference type="PANTHER" id="PTHR11596:SF5">
    <property type="entry name" value="ALKALINE PHOSPHATASE"/>
    <property type="match status" value="1"/>
</dbReference>
<feature type="binding site" evidence="8">
    <location>
        <position position="158"/>
    </location>
    <ligand>
        <name>Mg(2+)</name>
        <dbReference type="ChEBI" id="CHEBI:18420"/>
    </ligand>
</feature>
<evidence type="ECO:0000256" key="8">
    <source>
        <dbReference type="PIRSR" id="PIRSR601952-2"/>
    </source>
</evidence>
<accession>A0A840YA83</accession>
<feature type="binding site" evidence="8">
    <location>
        <position position="358"/>
    </location>
    <ligand>
        <name>Zn(2+)</name>
        <dbReference type="ChEBI" id="CHEBI:29105"/>
        <label>2</label>
    </ligand>
</feature>
<dbReference type="AlphaFoldDB" id="A0A840YA83"/>
<dbReference type="PANTHER" id="PTHR11596">
    <property type="entry name" value="ALKALINE PHOSPHATASE"/>
    <property type="match status" value="1"/>
</dbReference>
<keyword evidence="2" id="KW-0597">Phosphoprotein</keyword>
<proteinExistence type="inferred from homology"/>
<evidence type="ECO:0000256" key="5">
    <source>
        <dbReference type="ARBA" id="ARBA00022833"/>
    </source>
</evidence>
<dbReference type="CDD" id="cd16012">
    <property type="entry name" value="ALP"/>
    <property type="match status" value="1"/>
</dbReference>
<keyword evidence="5 8" id="KW-0862">Zinc</keyword>
<evidence type="ECO:0000256" key="3">
    <source>
        <dbReference type="ARBA" id="ARBA00022723"/>
    </source>
</evidence>
<evidence type="ECO:0000256" key="1">
    <source>
        <dbReference type="ARBA" id="ARBA00005984"/>
    </source>
</evidence>
<keyword evidence="6 8" id="KW-0460">Magnesium</keyword>
<dbReference type="EMBL" id="JACIJD010000003">
    <property type="protein sequence ID" value="MBB5692931.1"/>
    <property type="molecule type" value="Genomic_DNA"/>
</dbReference>
<feature type="binding site" evidence="8">
    <location>
        <position position="307"/>
    </location>
    <ligand>
        <name>Mg(2+)</name>
        <dbReference type="ChEBI" id="CHEBI:18420"/>
    </ligand>
</feature>
<evidence type="ECO:0000256" key="6">
    <source>
        <dbReference type="ARBA" id="ARBA00022842"/>
    </source>
</evidence>
<feature type="binding site" evidence="8">
    <location>
        <position position="156"/>
    </location>
    <ligand>
        <name>Mg(2+)</name>
        <dbReference type="ChEBI" id="CHEBI:18420"/>
    </ligand>
</feature>
<dbReference type="InterPro" id="IPR001952">
    <property type="entry name" value="Alkaline_phosphatase"/>
</dbReference>
<dbReference type="Pfam" id="PF00245">
    <property type="entry name" value="Alk_phosphatase"/>
    <property type="match status" value="1"/>
</dbReference>
<gene>
    <name evidence="10" type="ORF">FHS87_000950</name>
</gene>
<dbReference type="PRINTS" id="PR00113">
    <property type="entry name" value="ALKPHPHTASE"/>
</dbReference>
<keyword evidence="11" id="KW-1185">Reference proteome</keyword>
<dbReference type="Proteomes" id="UP000580654">
    <property type="component" value="Unassembled WGS sequence"/>
</dbReference>
<comment type="caution">
    <text evidence="10">The sequence shown here is derived from an EMBL/GenBank/DDBJ whole genome shotgun (WGS) entry which is preliminary data.</text>
</comment>
<dbReference type="Gene3D" id="3.40.720.10">
    <property type="entry name" value="Alkaline Phosphatase, subunit A"/>
    <property type="match status" value="2"/>
</dbReference>
<dbReference type="PROSITE" id="PS00123">
    <property type="entry name" value="ALKALINE_PHOSPHATASE"/>
    <property type="match status" value="1"/>
</dbReference>
<dbReference type="EC" id="3.1.3.1" evidence="10"/>
<dbReference type="GO" id="GO:0004035">
    <property type="term" value="F:alkaline phosphatase activity"/>
    <property type="evidence" value="ECO:0007669"/>
    <property type="project" value="UniProtKB-EC"/>
</dbReference>
<evidence type="ECO:0000256" key="9">
    <source>
        <dbReference type="RuleBase" id="RU003946"/>
    </source>
</evidence>
<dbReference type="RefSeq" id="WP_221299535.1">
    <property type="nucleotide sequence ID" value="NZ_JACIJD010000003.1"/>
</dbReference>
<comment type="similarity">
    <text evidence="1 9">Belongs to the alkaline phosphatase family.</text>
</comment>
<feature type="binding site" evidence="8">
    <location>
        <position position="357"/>
    </location>
    <ligand>
        <name>Zn(2+)</name>
        <dbReference type="ChEBI" id="CHEBI:29105"/>
        <label>2</label>
    </ligand>
</feature>
<feature type="active site" description="Phosphoserine intermediate" evidence="7">
    <location>
        <position position="105"/>
    </location>
</feature>
<sequence length="482" mass="50770">MADEKAAAKNVILLVSDGASPGTWDAASYYQHGKLGEQAYDGFSTKGYMSTYPLNTSTTPTNTAEGELGYDPTKVWNAATAEGEFGDYPAAFEGYEYLRSGITDSAAAGTALSTGEKTYNNAISYDNFGQPLMNIGDYAVESGRALGVVTSVQWSHATPASFAAHNASRNDYEGISKEMIESGKASVIMGGGHPFYDANGEFRIPTSGEDYEYVGGAETFAEVLSGNTDYTFIDSEAQFAALADGSYELAEGEKILGTFRSGTTLQQGRDGEGMTPGLDNVPELSTMAEGALNVLSQDEDGFFLMVEGGAVDWAAHANDTGRIIEEHVSFNETVASVVDWVEANSSWDETMVIVTTDHGNGLLLGPDAATVPFQPVQNNGEGEIPGVSWHTGNHTNELVPIWAQGPGSELLAEAATKVDPGLANYEFRGLGQNYLDNTDVFHAMMGAMGLDAAAVTAEVEAAEIEVGALAGLAPASTDLVFA</sequence>
<evidence type="ECO:0000256" key="2">
    <source>
        <dbReference type="ARBA" id="ARBA00022553"/>
    </source>
</evidence>
<evidence type="ECO:0000256" key="4">
    <source>
        <dbReference type="ARBA" id="ARBA00022801"/>
    </source>
</evidence>
<organism evidence="10 11">
    <name type="scientific">Muricoccus pecuniae</name>
    <dbReference type="NCBI Taxonomy" id="693023"/>
    <lineage>
        <taxon>Bacteria</taxon>
        <taxon>Pseudomonadati</taxon>
        <taxon>Pseudomonadota</taxon>
        <taxon>Alphaproteobacteria</taxon>
        <taxon>Acetobacterales</taxon>
        <taxon>Roseomonadaceae</taxon>
        <taxon>Muricoccus</taxon>
    </lineage>
</organism>
<keyword evidence="4 10" id="KW-0378">Hydrolase</keyword>
<protein>
    <submittedName>
        <fullName evidence="10">Alkaline phosphatase</fullName>
        <ecNumber evidence="10">3.1.3.1</ecNumber>
    </submittedName>
</protein>
<feature type="binding site" evidence="8">
    <location>
        <position position="316"/>
    </location>
    <ligand>
        <name>Zn(2+)</name>
        <dbReference type="ChEBI" id="CHEBI:29105"/>
        <label>2</label>
    </ligand>
</feature>
<evidence type="ECO:0000313" key="10">
    <source>
        <dbReference type="EMBL" id="MBB5692931.1"/>
    </source>
</evidence>
<feature type="binding site" evidence="8">
    <location>
        <position position="312"/>
    </location>
    <ligand>
        <name>Zn(2+)</name>
        <dbReference type="ChEBI" id="CHEBI:29105"/>
        <label>2</label>
    </ligand>
</feature>
<dbReference type="SUPFAM" id="SSF53649">
    <property type="entry name" value="Alkaline phosphatase-like"/>
    <property type="match status" value="1"/>
</dbReference>
<dbReference type="GO" id="GO:0046872">
    <property type="term" value="F:metal ion binding"/>
    <property type="evidence" value="ECO:0007669"/>
    <property type="project" value="UniProtKB-KW"/>
</dbReference>
<name>A0A840YA83_9PROT</name>
<evidence type="ECO:0000256" key="7">
    <source>
        <dbReference type="PIRSR" id="PIRSR601952-1"/>
    </source>
</evidence>
<keyword evidence="3 8" id="KW-0479">Metal-binding</keyword>
<reference evidence="10 11" key="1">
    <citation type="submission" date="2020-08" db="EMBL/GenBank/DDBJ databases">
        <title>Genomic Encyclopedia of Type Strains, Phase IV (KMG-IV): sequencing the most valuable type-strain genomes for metagenomic binning, comparative biology and taxonomic classification.</title>
        <authorList>
            <person name="Goeker M."/>
        </authorList>
    </citation>
    <scope>NUCLEOTIDE SEQUENCE [LARGE SCALE GENOMIC DNA]</scope>
    <source>
        <strain evidence="10 11">DSM 25622</strain>
    </source>
</reference>
<comment type="cofactor">
    <cofactor evidence="8">
        <name>Zn(2+)</name>
        <dbReference type="ChEBI" id="CHEBI:29105"/>
    </cofactor>
    <text evidence="8">Binds 2 Zn(2+) ions.</text>
</comment>
<comment type="cofactor">
    <cofactor evidence="8">
        <name>Mg(2+)</name>
        <dbReference type="ChEBI" id="CHEBI:18420"/>
    </cofactor>
    <text evidence="8">Binds 1 Mg(2+) ion.</text>
</comment>
<dbReference type="SMART" id="SM00098">
    <property type="entry name" value="alkPPc"/>
    <property type="match status" value="1"/>
</dbReference>
<dbReference type="InterPro" id="IPR017850">
    <property type="entry name" value="Alkaline_phosphatase_core_sf"/>
</dbReference>